<gene>
    <name evidence="1" type="ORF">apy_16920</name>
</gene>
<reference evidence="1 2" key="1">
    <citation type="submission" date="2017-02" db="EMBL/GenBank/DDBJ databases">
        <title>isolation and characterization of a novel temperate virus Aeropyrum globular virus 1 infecting hyperthermophilic archaeon Aeropyrum.</title>
        <authorList>
            <person name="Yumiya M."/>
            <person name="Yoshida T."/>
            <person name="Sako Y."/>
        </authorList>
    </citation>
    <scope>NUCLEOTIDE SEQUENCE [LARGE SCALE GENOMIC DNA]</scope>
    <source>
        <strain evidence="1 2">YK1-12-2013</strain>
    </source>
</reference>
<dbReference type="InterPro" id="IPR036249">
    <property type="entry name" value="Thioredoxin-like_sf"/>
</dbReference>
<evidence type="ECO:0000313" key="1">
    <source>
        <dbReference type="EMBL" id="GBF09967.1"/>
    </source>
</evidence>
<dbReference type="Gene3D" id="3.40.30.10">
    <property type="entry name" value="Glutaredoxin"/>
    <property type="match status" value="1"/>
</dbReference>
<dbReference type="EMBL" id="BDMD01000141">
    <property type="protein sequence ID" value="GBF09967.1"/>
    <property type="molecule type" value="Genomic_DNA"/>
</dbReference>
<dbReference type="Proteomes" id="UP000291213">
    <property type="component" value="Unassembled WGS sequence"/>
</dbReference>
<dbReference type="AlphaFoldDB" id="A0A401HC10"/>
<dbReference type="SUPFAM" id="SSF52833">
    <property type="entry name" value="Thioredoxin-like"/>
    <property type="match status" value="1"/>
</dbReference>
<comment type="caution">
    <text evidence="1">The sequence shown here is derived from an EMBL/GenBank/DDBJ whole genome shotgun (WGS) entry which is preliminary data.</text>
</comment>
<organism evidence="1 2">
    <name type="scientific">Aeropyrum pernix</name>
    <dbReference type="NCBI Taxonomy" id="56636"/>
    <lineage>
        <taxon>Archaea</taxon>
        <taxon>Thermoproteota</taxon>
        <taxon>Thermoprotei</taxon>
        <taxon>Desulfurococcales</taxon>
        <taxon>Desulfurococcaceae</taxon>
        <taxon>Aeropyrum</taxon>
    </lineage>
</organism>
<proteinExistence type="predicted"/>
<sequence>MADVLDRLTEKYEEISVIAIDFWTAEALKALGLNKPGYPPPDTPETFRKFVANYGDPSWIMVMDDGTLVEKFNVRSIDYIVIMDKSGNVLYAGTAPTLGELESVIKSVQGG</sequence>
<evidence type="ECO:0008006" key="3">
    <source>
        <dbReference type="Google" id="ProtNLM"/>
    </source>
</evidence>
<evidence type="ECO:0000313" key="2">
    <source>
        <dbReference type="Proteomes" id="UP000291213"/>
    </source>
</evidence>
<accession>A0A401HC10</accession>
<name>A0A401HC10_AERPX</name>
<protein>
    <recommendedName>
        <fullName evidence="3">Alkyl hydroperoxide reductase subunit C/ Thiol specific antioxidant domain-containing protein</fullName>
    </recommendedName>
</protein>